<organism evidence="1 2">
    <name type="scientific">Koribacter versatilis (strain Ellin345)</name>
    <dbReference type="NCBI Taxonomy" id="204669"/>
    <lineage>
        <taxon>Bacteria</taxon>
        <taxon>Pseudomonadati</taxon>
        <taxon>Acidobacteriota</taxon>
        <taxon>Terriglobia</taxon>
        <taxon>Terriglobales</taxon>
        <taxon>Candidatus Korobacteraceae</taxon>
        <taxon>Candidatus Korobacter</taxon>
    </lineage>
</organism>
<gene>
    <name evidence="1" type="ordered locus">Acid345_4494</name>
</gene>
<dbReference type="EnsemblBacteria" id="ABF43494">
    <property type="protein sequence ID" value="ABF43494"/>
    <property type="gene ID" value="Acid345_4494"/>
</dbReference>
<dbReference type="HOGENOM" id="CLU_1710868_0_0_0"/>
<reference evidence="1 2" key="1">
    <citation type="journal article" date="2009" name="Appl. Environ. Microbiol.">
        <title>Three genomes from the phylum Acidobacteria provide insight into the lifestyles of these microorganisms in soils.</title>
        <authorList>
            <person name="Ward N.L."/>
            <person name="Challacombe J.F."/>
            <person name="Janssen P.H."/>
            <person name="Henrissat B."/>
            <person name="Coutinho P.M."/>
            <person name="Wu M."/>
            <person name="Xie G."/>
            <person name="Haft D.H."/>
            <person name="Sait M."/>
            <person name="Badger J."/>
            <person name="Barabote R.D."/>
            <person name="Bradley B."/>
            <person name="Brettin T.S."/>
            <person name="Brinkac L.M."/>
            <person name="Bruce D."/>
            <person name="Creasy T."/>
            <person name="Daugherty S.C."/>
            <person name="Davidsen T.M."/>
            <person name="DeBoy R.T."/>
            <person name="Detter J.C."/>
            <person name="Dodson R.J."/>
            <person name="Durkin A.S."/>
            <person name="Ganapathy A."/>
            <person name="Gwinn-Giglio M."/>
            <person name="Han C.S."/>
            <person name="Khouri H."/>
            <person name="Kiss H."/>
            <person name="Kothari S.P."/>
            <person name="Madupu R."/>
            <person name="Nelson K.E."/>
            <person name="Nelson W.C."/>
            <person name="Paulsen I."/>
            <person name="Penn K."/>
            <person name="Ren Q."/>
            <person name="Rosovitz M.J."/>
            <person name="Selengut J.D."/>
            <person name="Shrivastava S."/>
            <person name="Sullivan S.A."/>
            <person name="Tapia R."/>
            <person name="Thompson L.S."/>
            <person name="Watkins K.L."/>
            <person name="Yang Q."/>
            <person name="Yu C."/>
            <person name="Zafar N."/>
            <person name="Zhou L."/>
            <person name="Kuske C.R."/>
        </authorList>
    </citation>
    <scope>NUCLEOTIDE SEQUENCE [LARGE SCALE GENOMIC DNA]</scope>
    <source>
        <strain evidence="1 2">Ellin345</strain>
    </source>
</reference>
<dbReference type="EMBL" id="CP000360">
    <property type="protein sequence ID" value="ABF43494.1"/>
    <property type="molecule type" value="Genomic_DNA"/>
</dbReference>
<keyword evidence="2" id="KW-1185">Reference proteome</keyword>
<dbReference type="RefSeq" id="WP_011525291.1">
    <property type="nucleotide sequence ID" value="NC_008009.1"/>
</dbReference>
<accession>Q1II06</accession>
<dbReference type="KEGG" id="aba:Acid345_4494"/>
<dbReference type="AlphaFoldDB" id="Q1II06"/>
<dbReference type="STRING" id="204669.Acid345_4494"/>
<protein>
    <submittedName>
        <fullName evidence="1">Uncharacterized protein</fullName>
    </submittedName>
</protein>
<evidence type="ECO:0000313" key="2">
    <source>
        <dbReference type="Proteomes" id="UP000002432"/>
    </source>
</evidence>
<dbReference type="Proteomes" id="UP000002432">
    <property type="component" value="Chromosome"/>
</dbReference>
<proteinExistence type="predicted"/>
<name>Q1II06_KORVE</name>
<sequence length="153" mass="17232">MPAHRDNVHSKIAAWQNLWWNGGHSVMANSANISQELFQEFLEHMAGVNELAPEKKRQLLTSCAEVKFRLRGGSRCPMCKTHVRHVMPIYAVHLDGTERSYPCLCTRCFEGEKGLSSKMVVRLGATSLVYDRGTRERFDVSVLTNVQRAAAEA</sequence>
<evidence type="ECO:0000313" key="1">
    <source>
        <dbReference type="EMBL" id="ABF43494.1"/>
    </source>
</evidence>